<dbReference type="SMART" id="SM00220">
    <property type="entry name" value="S_TKc"/>
    <property type="match status" value="1"/>
</dbReference>
<dbReference type="Gene3D" id="1.10.510.10">
    <property type="entry name" value="Transferase(Phosphotransferase) domain 1"/>
    <property type="match status" value="1"/>
</dbReference>
<protein>
    <recommendedName>
        <fullName evidence="1">non-specific serine/threonine protein kinase</fullName>
        <ecNumber evidence="1">2.7.11.1</ecNumber>
    </recommendedName>
</protein>
<evidence type="ECO:0000256" key="7">
    <source>
        <dbReference type="SAM" id="MobiDB-lite"/>
    </source>
</evidence>
<evidence type="ECO:0000256" key="4">
    <source>
        <dbReference type="ARBA" id="ARBA00022741"/>
    </source>
</evidence>
<dbReference type="InterPro" id="IPR058053">
    <property type="entry name" value="RamC_C"/>
</dbReference>
<keyword evidence="10" id="KW-1185">Reference proteome</keyword>
<evidence type="ECO:0000259" key="8">
    <source>
        <dbReference type="PROSITE" id="PS50011"/>
    </source>
</evidence>
<name>A0ABT2B4X3_9ACTN</name>
<feature type="compositionally biased region" description="Basic and acidic residues" evidence="7">
    <location>
        <begin position="291"/>
        <end position="309"/>
    </location>
</feature>
<dbReference type="SMART" id="SM01260">
    <property type="entry name" value="LANC_like"/>
    <property type="match status" value="1"/>
</dbReference>
<dbReference type="InterPro" id="IPR012341">
    <property type="entry name" value="6hp_glycosidase-like_sf"/>
</dbReference>
<dbReference type="SUPFAM" id="SSF158745">
    <property type="entry name" value="LanC-like"/>
    <property type="match status" value="1"/>
</dbReference>
<dbReference type="Pfam" id="PF05147">
    <property type="entry name" value="LANC_like"/>
    <property type="match status" value="1"/>
</dbReference>
<evidence type="ECO:0000313" key="10">
    <source>
        <dbReference type="Proteomes" id="UP001205612"/>
    </source>
</evidence>
<keyword evidence="3" id="KW-0808">Transferase</keyword>
<sequence>MSIAGRAEWSDSTWSYLNDPRMPAMEHGWKLHVSTRPGDLDAVTGLVLRVLARHVCHAKFARDPETLLRINSGSVSGGCVGKAITVYPPAGAVVEIARELAAVLRGREGPRVVSDRRVDPRAPVYYRYGPFTGDYRTGRSGRVESVMTGPDGRIFDGLAVGRYRCPPWAEDPFTTGPARDEGLPPPGPGAGRFGGGRYTVTAGIARKPQGNVYRAVDRALGQPVVVKQARAFVGEDETGADTRDRLRNEHRVLTALDGVAGVPRARDYFRHHADEYLVTSDCGDRDLRREVLDNGPYRDDNPDIGRDDGPSPEDDPYRDDGPRPDGAAAGAAGVHRAPHALTTLASRLLRILDAVHARNVVIRDLKPDNIVLDGPDHCHVVDFGISELDGIGPAGSTPGYSAPVARTTGPAVPADDYYALGATLFFAATGLDPVIVDPDRTVNRDRTLDCLAWALPGPAHQRIRSAITGLLSFDAAVRTAAADRLRTGAVGVSRRPPEPRLDNDLLEEIIEHTAEFCVTEALAIADPVRAAHLDIPTPVDVYGGSAGLGLELLRHSHRPGVRPAVAALAQWTAAQRFRSLPPGLYSGRTGVELFLTEAGTELTFGQSALPGRAPDGGPPEADLIAGAAGIGLGQLLLARRAHERGDRHTADRHLASAADCDRMLASGAAQLTPAGSGTPGSAALREGLAHGEAGIVHFLLEYAAATGDPAAISRSQEAAARLAARTPDILAAAAGPGATRRYGSWCRGLAGIGAVLVRAAGLLDEPAHLALAQRAARACATLAPRMPLVTQCCGLAGVGELMVDVAQASGSEEFRRAAETVALIILSRSGGTCSRPIFPDAGLARPSATWAGGSAGVLAFFRRLHDHGGPRLGLLT</sequence>
<dbReference type="NCBIfam" id="NF038150">
    <property type="entry name" value="lanthi_synth_IV"/>
    <property type="match status" value="1"/>
</dbReference>
<evidence type="ECO:0000256" key="3">
    <source>
        <dbReference type="ARBA" id="ARBA00022679"/>
    </source>
</evidence>
<evidence type="ECO:0000256" key="2">
    <source>
        <dbReference type="ARBA" id="ARBA00022527"/>
    </source>
</evidence>
<evidence type="ECO:0000256" key="6">
    <source>
        <dbReference type="ARBA" id="ARBA00022840"/>
    </source>
</evidence>
<dbReference type="Pfam" id="PF00069">
    <property type="entry name" value="Pkinase"/>
    <property type="match status" value="1"/>
</dbReference>
<keyword evidence="2" id="KW-0723">Serine/threonine-protein kinase</keyword>
<dbReference type="CDD" id="cd04791">
    <property type="entry name" value="LanC_SerThrkinase"/>
    <property type="match status" value="1"/>
</dbReference>
<feature type="region of interest" description="Disordered" evidence="7">
    <location>
        <begin position="291"/>
        <end position="335"/>
    </location>
</feature>
<accession>A0ABT2B4X3</accession>
<keyword evidence="6" id="KW-0067">ATP-binding</keyword>
<dbReference type="InterPro" id="IPR007822">
    <property type="entry name" value="LANC-like"/>
</dbReference>
<gene>
    <name evidence="9" type="primary">lanL</name>
    <name evidence="9" type="ORF">NX794_20455</name>
</gene>
<dbReference type="InterPro" id="IPR000719">
    <property type="entry name" value="Prot_kinase_dom"/>
</dbReference>
<dbReference type="Gene3D" id="3.30.200.20">
    <property type="entry name" value="Phosphorylase Kinase, domain 1"/>
    <property type="match status" value="1"/>
</dbReference>
<organism evidence="9 10">
    <name type="scientific">Streptomyces pyxinicus</name>
    <dbReference type="NCBI Taxonomy" id="2970331"/>
    <lineage>
        <taxon>Bacteria</taxon>
        <taxon>Bacillati</taxon>
        <taxon>Actinomycetota</taxon>
        <taxon>Actinomycetes</taxon>
        <taxon>Kitasatosporales</taxon>
        <taxon>Streptomycetaceae</taxon>
        <taxon>Streptomyces</taxon>
    </lineage>
</organism>
<dbReference type="PRINTS" id="PR01950">
    <property type="entry name" value="LANCSUPER"/>
</dbReference>
<evidence type="ECO:0000313" key="9">
    <source>
        <dbReference type="EMBL" id="MCS0603567.1"/>
    </source>
</evidence>
<feature type="compositionally biased region" description="Low complexity" evidence="7">
    <location>
        <begin position="324"/>
        <end position="335"/>
    </location>
</feature>
<dbReference type="EC" id="2.7.11.1" evidence="1"/>
<keyword evidence="5" id="KW-0418">Kinase</keyword>
<dbReference type="PANTHER" id="PTHR43289:SF6">
    <property type="entry name" value="SERINE_THREONINE-PROTEIN KINASE NEKL-3"/>
    <property type="match status" value="1"/>
</dbReference>
<dbReference type="Gene3D" id="1.50.10.10">
    <property type="match status" value="1"/>
</dbReference>
<dbReference type="RefSeq" id="WP_258780045.1">
    <property type="nucleotide sequence ID" value="NZ_JANUGP010000015.1"/>
</dbReference>
<dbReference type="Pfam" id="PF25816">
    <property type="entry name" value="RamC_N"/>
    <property type="match status" value="1"/>
</dbReference>
<proteinExistence type="predicted"/>
<dbReference type="EMBL" id="JANUGP010000015">
    <property type="protein sequence ID" value="MCS0603567.1"/>
    <property type="molecule type" value="Genomic_DNA"/>
</dbReference>
<dbReference type="PROSITE" id="PS50011">
    <property type="entry name" value="PROTEIN_KINASE_DOM"/>
    <property type="match status" value="1"/>
</dbReference>
<reference evidence="9 10" key="1">
    <citation type="submission" date="2022-08" db="EMBL/GenBank/DDBJ databases">
        <authorList>
            <person name="Somphong A."/>
            <person name="Phongsopitanun W."/>
        </authorList>
    </citation>
    <scope>NUCLEOTIDE SEQUENCE [LARGE SCALE GENOMIC DNA]</scope>
    <source>
        <strain evidence="9 10">LP11</strain>
    </source>
</reference>
<dbReference type="PANTHER" id="PTHR43289">
    <property type="entry name" value="MITOGEN-ACTIVATED PROTEIN KINASE KINASE KINASE 20-RELATED"/>
    <property type="match status" value="1"/>
</dbReference>
<dbReference type="SUPFAM" id="SSF56112">
    <property type="entry name" value="Protein kinase-like (PK-like)"/>
    <property type="match status" value="1"/>
</dbReference>
<feature type="domain" description="Protein kinase" evidence="8">
    <location>
        <begin position="198"/>
        <end position="501"/>
    </location>
</feature>
<dbReference type="Proteomes" id="UP001205612">
    <property type="component" value="Unassembled WGS sequence"/>
</dbReference>
<comment type="caution">
    <text evidence="9">The sequence shown here is derived from an EMBL/GenBank/DDBJ whole genome shotgun (WGS) entry which is preliminary data.</text>
</comment>
<evidence type="ECO:0000256" key="5">
    <source>
        <dbReference type="ARBA" id="ARBA00022777"/>
    </source>
</evidence>
<dbReference type="InterPro" id="IPR011009">
    <property type="entry name" value="Kinase-like_dom_sf"/>
</dbReference>
<evidence type="ECO:0000256" key="1">
    <source>
        <dbReference type="ARBA" id="ARBA00012513"/>
    </source>
</evidence>
<keyword evidence="4" id="KW-0547">Nucleotide-binding</keyword>
<dbReference type="InterPro" id="IPR057929">
    <property type="entry name" value="RamC_N"/>
</dbReference>